<evidence type="ECO:0000313" key="7">
    <source>
        <dbReference type="Proteomes" id="UP000537260"/>
    </source>
</evidence>
<comment type="caution">
    <text evidence="6">The sequence shown here is derived from an EMBL/GenBank/DDBJ whole genome shotgun (WGS) entry which is preliminary data.</text>
</comment>
<proteinExistence type="inferred from homology"/>
<dbReference type="Proteomes" id="UP000537260">
    <property type="component" value="Unassembled WGS sequence"/>
</dbReference>
<dbReference type="GO" id="GO:0016757">
    <property type="term" value="F:glycosyltransferase activity"/>
    <property type="evidence" value="ECO:0007669"/>
    <property type="project" value="UniProtKB-KW"/>
</dbReference>
<evidence type="ECO:0000313" key="6">
    <source>
        <dbReference type="EMBL" id="NYJ20603.1"/>
    </source>
</evidence>
<protein>
    <submittedName>
        <fullName evidence="6">GT2 family glycosyltransferase</fullName>
    </submittedName>
</protein>
<comment type="pathway">
    <text evidence="1">Cell wall biogenesis; cell wall polysaccharide biosynthesis.</text>
</comment>
<name>A0A7Z0J758_9MICO</name>
<reference evidence="6 7" key="1">
    <citation type="submission" date="2020-07" db="EMBL/GenBank/DDBJ databases">
        <title>Sequencing the genomes of 1000 actinobacteria strains.</title>
        <authorList>
            <person name="Klenk H.-P."/>
        </authorList>
    </citation>
    <scope>NUCLEOTIDE SEQUENCE [LARGE SCALE GENOMIC DNA]</scope>
    <source>
        <strain evidence="6 7">LI1</strain>
    </source>
</reference>
<evidence type="ECO:0000256" key="3">
    <source>
        <dbReference type="ARBA" id="ARBA00022676"/>
    </source>
</evidence>
<accession>A0A7Z0J758</accession>
<dbReference type="PANTHER" id="PTHR43179:SF12">
    <property type="entry name" value="GALACTOFURANOSYLTRANSFERASE GLFT2"/>
    <property type="match status" value="1"/>
</dbReference>
<dbReference type="Gene3D" id="3.90.550.10">
    <property type="entry name" value="Spore Coat Polysaccharide Biosynthesis Protein SpsA, Chain A"/>
    <property type="match status" value="1"/>
</dbReference>
<keyword evidence="4 6" id="KW-0808">Transferase</keyword>
<gene>
    <name evidence="6" type="ORF">HNR05_002394</name>
</gene>
<dbReference type="PANTHER" id="PTHR43179">
    <property type="entry name" value="RHAMNOSYLTRANSFERASE WBBL"/>
    <property type="match status" value="1"/>
</dbReference>
<feature type="domain" description="Glycosyltransferase 2-like" evidence="5">
    <location>
        <begin position="8"/>
        <end position="184"/>
    </location>
</feature>
<dbReference type="Pfam" id="PF00535">
    <property type="entry name" value="Glycos_transf_2"/>
    <property type="match status" value="1"/>
</dbReference>
<dbReference type="AlphaFoldDB" id="A0A7Z0J758"/>
<dbReference type="InterPro" id="IPR029044">
    <property type="entry name" value="Nucleotide-diphossugar_trans"/>
</dbReference>
<evidence type="ECO:0000256" key="2">
    <source>
        <dbReference type="ARBA" id="ARBA00006739"/>
    </source>
</evidence>
<evidence type="ECO:0000256" key="4">
    <source>
        <dbReference type="ARBA" id="ARBA00022679"/>
    </source>
</evidence>
<dbReference type="InterPro" id="IPR001173">
    <property type="entry name" value="Glyco_trans_2-like"/>
</dbReference>
<keyword evidence="3" id="KW-0328">Glycosyltransferase</keyword>
<comment type="similarity">
    <text evidence="2">Belongs to the glycosyltransferase 2 family.</text>
</comment>
<dbReference type="SUPFAM" id="SSF53448">
    <property type="entry name" value="Nucleotide-diphospho-sugar transferases"/>
    <property type="match status" value="1"/>
</dbReference>
<dbReference type="RefSeq" id="WP_179579190.1">
    <property type="nucleotide sequence ID" value="NZ_JACCFM010000001.1"/>
</dbReference>
<dbReference type="EMBL" id="JACCFM010000001">
    <property type="protein sequence ID" value="NYJ20603.1"/>
    <property type="molecule type" value="Genomic_DNA"/>
</dbReference>
<evidence type="ECO:0000256" key="1">
    <source>
        <dbReference type="ARBA" id="ARBA00004776"/>
    </source>
</evidence>
<organism evidence="6 7">
    <name type="scientific">Glaciibacter psychrotolerans</name>
    <dbReference type="NCBI Taxonomy" id="670054"/>
    <lineage>
        <taxon>Bacteria</taxon>
        <taxon>Bacillati</taxon>
        <taxon>Actinomycetota</taxon>
        <taxon>Actinomycetes</taxon>
        <taxon>Micrococcales</taxon>
        <taxon>Microbacteriaceae</taxon>
        <taxon>Glaciibacter</taxon>
    </lineage>
</organism>
<keyword evidence="7" id="KW-1185">Reference proteome</keyword>
<sequence>MTKTNPVTVVIPIYGDLPGLLACIAAVTSSVDLTHHSLLLVNDCGPDAENIERAVLSAVSGTPGVRYERNSRNLGFVGNCNRAALELDDSTNDILLLNSDTIVTPGFLDEMTAVLHAAPEHGIVCARSNNATIASLPYRLRRPGAKRTAERTTEVYAGVVNELPAFSVAPVAMGFCFLIRRELIVRFGLFDEIFSPGYGEENDFCLRMREHGYLSLISHRALVFHAVGQSFPSEQRMQLRAAHERILVGRHPTYTQSVQSYLKRTADPVDVFADAIVPSDDVVRLLIDCEGAPVGLAANLLRAANDASHLNAQVTVSVPPRLGGLIRSAYPNLSVVDPDHLSGIWDVAVTVTADPAPLQRDRLTRASPRVVVIGGEEQYEQWSVAVLPSDGWDGTSLLQTLCHDYGRAAIDFGLLRKRWSDNADDAMRLAIPLVAPTRLRSRVVQALERNTPALATIMRKVLRH</sequence>
<evidence type="ECO:0000259" key="5">
    <source>
        <dbReference type="Pfam" id="PF00535"/>
    </source>
</evidence>